<dbReference type="EMBL" id="CP154834">
    <property type="protein sequence ID" value="XAO75551.1"/>
    <property type="molecule type" value="Genomic_DNA"/>
</dbReference>
<gene>
    <name evidence="1" type="ORF">AAFP95_06510</name>
</gene>
<sequence length="127" mass="14589">MEKFEDEFGNLSGFKILSFEEVNKGFKGNQNPLQGISGLQASEKIEIKNDEYINLTQLLGDLRLSYNGGKGKYMSYVFKEYFKDVAQTYIMDGEKHINLSAKLYLKNGKIKVSQHLGSDRPRMEVFF</sequence>
<evidence type="ECO:0000313" key="2">
    <source>
        <dbReference type="Proteomes" id="UP001463665"/>
    </source>
</evidence>
<evidence type="ECO:0000313" key="1">
    <source>
        <dbReference type="EMBL" id="XAO75551.1"/>
    </source>
</evidence>
<accession>A0AAU6WT41</accession>
<name>A0AAU6WT41_9FLAO</name>
<dbReference type="AlphaFoldDB" id="A0AAU6WT41"/>
<reference evidence="1 2" key="1">
    <citation type="submission" date="2024-04" db="EMBL/GenBank/DDBJ databases">
        <title>Genome sequencing and assembly of rice foliar adapted Chryseobacterium endophyticum OsEnb-ALM-A6.</title>
        <authorList>
            <person name="Kumar S."/>
            <person name="Javed M."/>
            <person name="Chouhan V."/>
            <person name="Charishma K."/>
            <person name="Patel A."/>
            <person name="Kumar M."/>
            <person name="Sahu K.P."/>
            <person name="Kumar A."/>
        </authorList>
    </citation>
    <scope>NUCLEOTIDE SEQUENCE [LARGE SCALE GENOMIC DNA]</scope>
    <source>
        <strain evidence="1 2">OsEnb-ALM-A6</strain>
    </source>
</reference>
<dbReference type="Proteomes" id="UP001463665">
    <property type="component" value="Chromosome"/>
</dbReference>
<proteinExistence type="predicted"/>
<dbReference type="RefSeq" id="WP_294308087.1">
    <property type="nucleotide sequence ID" value="NZ_CP154834.1"/>
</dbReference>
<organism evidence="1 2">
    <name type="scientific">Chryseobacterium endophyticum</name>
    <dbReference type="NCBI Taxonomy" id="1854762"/>
    <lineage>
        <taxon>Bacteria</taxon>
        <taxon>Pseudomonadati</taxon>
        <taxon>Bacteroidota</taxon>
        <taxon>Flavobacteriia</taxon>
        <taxon>Flavobacteriales</taxon>
        <taxon>Weeksellaceae</taxon>
        <taxon>Chryseobacterium group</taxon>
        <taxon>Chryseobacterium</taxon>
    </lineage>
</organism>
<keyword evidence="2" id="KW-1185">Reference proteome</keyword>
<protein>
    <submittedName>
        <fullName evidence="1">Uncharacterized protein</fullName>
    </submittedName>
</protein>